<gene>
    <name evidence="10" type="ORF">VW23_008915</name>
</gene>
<dbReference type="Pfam" id="PF25967">
    <property type="entry name" value="RND-MFP_C"/>
    <property type="match status" value="1"/>
</dbReference>
<dbReference type="Gene3D" id="2.40.30.170">
    <property type="match status" value="1"/>
</dbReference>
<evidence type="ECO:0000259" key="7">
    <source>
        <dbReference type="Pfam" id="PF25917"/>
    </source>
</evidence>
<comment type="similarity">
    <text evidence="2">Belongs to the membrane fusion protein (MFP) (TC 8.A.1) family.</text>
</comment>
<comment type="caution">
    <text evidence="10">The sequence shown here is derived from an EMBL/GenBank/DDBJ whole genome shotgun (WGS) entry which is preliminary data.</text>
</comment>
<dbReference type="GO" id="GO:0015562">
    <property type="term" value="F:efflux transmembrane transporter activity"/>
    <property type="evidence" value="ECO:0007669"/>
    <property type="project" value="TreeGrafter"/>
</dbReference>
<dbReference type="Gene3D" id="2.40.50.100">
    <property type="match status" value="1"/>
</dbReference>
<name>A0A1E5XWG5_9HYPH</name>
<feature type="coiled-coil region" evidence="5">
    <location>
        <begin position="150"/>
        <end position="184"/>
    </location>
</feature>
<keyword evidence="4 5" id="KW-0175">Coiled coil</keyword>
<dbReference type="GO" id="GO:1990961">
    <property type="term" value="P:xenobiotic detoxification by transmembrane export across the plasma membrane"/>
    <property type="evidence" value="ECO:0007669"/>
    <property type="project" value="InterPro"/>
</dbReference>
<dbReference type="GO" id="GO:0030313">
    <property type="term" value="C:cell envelope"/>
    <property type="evidence" value="ECO:0007669"/>
    <property type="project" value="UniProtKB-SubCell"/>
</dbReference>
<evidence type="ECO:0000256" key="4">
    <source>
        <dbReference type="ARBA" id="ARBA00023054"/>
    </source>
</evidence>
<dbReference type="GO" id="GO:1990195">
    <property type="term" value="C:macrolide transmembrane transporter complex"/>
    <property type="evidence" value="ECO:0007669"/>
    <property type="project" value="InterPro"/>
</dbReference>
<proteinExistence type="inferred from homology"/>
<dbReference type="OrthoDB" id="9791520at2"/>
<keyword evidence="11" id="KW-1185">Reference proteome</keyword>
<evidence type="ECO:0000313" key="11">
    <source>
        <dbReference type="Proteomes" id="UP000095463"/>
    </source>
</evidence>
<evidence type="ECO:0000256" key="1">
    <source>
        <dbReference type="ARBA" id="ARBA00004236"/>
    </source>
</evidence>
<dbReference type="Gene3D" id="6.10.140.1990">
    <property type="match status" value="1"/>
</dbReference>
<dbReference type="GO" id="GO:0019898">
    <property type="term" value="C:extrinsic component of membrane"/>
    <property type="evidence" value="ECO:0007669"/>
    <property type="project" value="InterPro"/>
</dbReference>
<dbReference type="PANTHER" id="PTHR30469:SF33">
    <property type="entry name" value="SLR1207 PROTEIN"/>
    <property type="match status" value="1"/>
</dbReference>
<evidence type="ECO:0000256" key="5">
    <source>
        <dbReference type="SAM" id="Coils"/>
    </source>
</evidence>
<feature type="domain" description="Multidrug resistance protein MdtA-like barrel-sandwich hybrid" evidence="7">
    <location>
        <begin position="59"/>
        <end position="212"/>
    </location>
</feature>
<dbReference type="InterPro" id="IPR006143">
    <property type="entry name" value="RND_pump_MFP"/>
</dbReference>
<dbReference type="InterPro" id="IPR030190">
    <property type="entry name" value="MacA_alpha-hairpin_sf"/>
</dbReference>
<evidence type="ECO:0000313" key="10">
    <source>
        <dbReference type="EMBL" id="OEO32925.1"/>
    </source>
</evidence>
<dbReference type="InterPro" id="IPR058626">
    <property type="entry name" value="MdtA-like_b-barrel"/>
</dbReference>
<dbReference type="GO" id="GO:1990281">
    <property type="term" value="C:efflux pump complex"/>
    <property type="evidence" value="ECO:0007669"/>
    <property type="project" value="TreeGrafter"/>
</dbReference>
<evidence type="ECO:0000256" key="2">
    <source>
        <dbReference type="ARBA" id="ARBA00009477"/>
    </source>
</evidence>
<dbReference type="PANTHER" id="PTHR30469">
    <property type="entry name" value="MULTIDRUG RESISTANCE PROTEIN MDTA"/>
    <property type="match status" value="1"/>
</dbReference>
<dbReference type="RefSeq" id="WP_069907890.1">
    <property type="nucleotide sequence ID" value="NZ_LAJE02000044.1"/>
</dbReference>
<keyword evidence="3" id="KW-0813">Transport</keyword>
<dbReference type="InterPro" id="IPR058627">
    <property type="entry name" value="MdtA-like_C"/>
</dbReference>
<accession>A0A1E5XWG5</accession>
<evidence type="ECO:0000256" key="6">
    <source>
        <dbReference type="SAM" id="MobiDB-lite"/>
    </source>
</evidence>
<protein>
    <submittedName>
        <fullName evidence="10">Uncharacterized protein</fullName>
    </submittedName>
</protein>
<dbReference type="Proteomes" id="UP000095463">
    <property type="component" value="Unassembled WGS sequence"/>
</dbReference>
<dbReference type="Pfam" id="PF25944">
    <property type="entry name" value="Beta-barrel_RND"/>
    <property type="match status" value="1"/>
</dbReference>
<dbReference type="NCBIfam" id="TIGR01730">
    <property type="entry name" value="RND_mfp"/>
    <property type="match status" value="1"/>
</dbReference>
<dbReference type="Gene3D" id="2.40.420.20">
    <property type="match status" value="1"/>
</dbReference>
<dbReference type="EMBL" id="LAJE02000044">
    <property type="protein sequence ID" value="OEO32925.1"/>
    <property type="molecule type" value="Genomic_DNA"/>
</dbReference>
<dbReference type="Pfam" id="PF25917">
    <property type="entry name" value="BSH_RND"/>
    <property type="match status" value="1"/>
</dbReference>
<evidence type="ECO:0000256" key="3">
    <source>
        <dbReference type="ARBA" id="ARBA00022448"/>
    </source>
</evidence>
<reference evidence="10 11" key="1">
    <citation type="journal article" date="2015" name="Genome Announc.">
        <title>Genome Assemblies of Three Soil-Associated Devosia species: D. insulae, D. limi, and D. soli.</title>
        <authorList>
            <person name="Hassan Y.I."/>
            <person name="Lepp D."/>
            <person name="Zhou T."/>
        </authorList>
    </citation>
    <scope>NUCLEOTIDE SEQUENCE [LARGE SCALE GENOMIC DNA]</scope>
    <source>
        <strain evidence="10 11">DS-56</strain>
    </source>
</reference>
<evidence type="ECO:0000259" key="9">
    <source>
        <dbReference type="Pfam" id="PF25967"/>
    </source>
</evidence>
<evidence type="ECO:0000259" key="8">
    <source>
        <dbReference type="Pfam" id="PF25944"/>
    </source>
</evidence>
<feature type="domain" description="Multidrug resistance protein MdtA-like C-terminal permuted SH3" evidence="9">
    <location>
        <begin position="312"/>
        <end position="370"/>
    </location>
</feature>
<dbReference type="AlphaFoldDB" id="A0A1E5XWG5"/>
<feature type="region of interest" description="Disordered" evidence="6">
    <location>
        <begin position="380"/>
        <end position="403"/>
    </location>
</feature>
<dbReference type="InterPro" id="IPR058625">
    <property type="entry name" value="MdtA-like_BSH"/>
</dbReference>
<feature type="domain" description="Multidrug resistance protein MdtA-like beta-barrel" evidence="8">
    <location>
        <begin position="220"/>
        <end position="306"/>
    </location>
</feature>
<comment type="subcellular location">
    <subcellularLocation>
        <location evidence="1">Cell membrane</location>
    </subcellularLocation>
</comment>
<sequence>MQRWLKWIVLVVLLGAGGAGWLVFSAPAKDEVPRTTPVARGNVEETVLASGVIQASSLVSVGAEVSGRIKTLNVQLGDDVKAGDVIAEIDSLNQQNAVKAAQASLANTEAQKTIQTANLGQAKTALERAEKLSPQKLISDADLQTAQLAVETAEGQLQAIGAQIQQAQINVEAAQLNLDRTKIVAPSDGTVVAVSVEVGQSVNANNSSPTIVKLANLDKMVVKAEISEADVPRVEPGQQVYFTILGDPDTRINATLRAVEPAPDSIASDDTTASSSSTAVYYNGLFDVDNPGHKLRISMTAQVTIVLKSADDVLTVPASVLGRKGRDGSYTLQVWDQQKAAAEPRQVTIGLNNNVTAEVLSGLDEGDLVVNATAAVPATRSGNGQGANRNILAGGPPGGGFGR</sequence>
<dbReference type="SUPFAM" id="SSF111369">
    <property type="entry name" value="HlyD-like secretion proteins"/>
    <property type="match status" value="1"/>
</dbReference>
<organism evidence="10 11">
    <name type="scientific">Devosia insulae DS-56</name>
    <dbReference type="NCBI Taxonomy" id="1116389"/>
    <lineage>
        <taxon>Bacteria</taxon>
        <taxon>Pseudomonadati</taxon>
        <taxon>Pseudomonadota</taxon>
        <taxon>Alphaproteobacteria</taxon>
        <taxon>Hyphomicrobiales</taxon>
        <taxon>Devosiaceae</taxon>
        <taxon>Devosia</taxon>
    </lineage>
</organism>